<dbReference type="GO" id="GO:0016020">
    <property type="term" value="C:membrane"/>
    <property type="evidence" value="ECO:0007669"/>
    <property type="project" value="UniProtKB-SubCell"/>
</dbReference>
<reference evidence="12 13" key="1">
    <citation type="submission" date="2018-04" db="EMBL/GenBank/DDBJ databases">
        <authorList>
            <person name="Zhang X."/>
            <person name="Yuan J."/>
            <person name="Li F."/>
            <person name="Xiang J."/>
        </authorList>
    </citation>
    <scope>NUCLEOTIDE SEQUENCE [LARGE SCALE GENOMIC DNA]</scope>
    <source>
        <tissue evidence="12">Muscle</tissue>
    </source>
</reference>
<dbReference type="InterPro" id="IPR016187">
    <property type="entry name" value="CTDL_fold"/>
</dbReference>
<keyword evidence="6" id="KW-1015">Disulfide bond</keyword>
<dbReference type="InterPro" id="IPR001304">
    <property type="entry name" value="C-type_lectin-like"/>
</dbReference>
<evidence type="ECO:0000256" key="2">
    <source>
        <dbReference type="ARBA" id="ARBA00004370"/>
    </source>
</evidence>
<gene>
    <name evidence="12" type="ORF">C7M84_019234</name>
</gene>
<comment type="cofactor">
    <cofactor evidence="1">
        <name>Ca(2+)</name>
        <dbReference type="ChEBI" id="CHEBI:29108"/>
    </cofactor>
</comment>
<dbReference type="PANTHER" id="PTHR19277">
    <property type="entry name" value="PENTRAXIN"/>
    <property type="match status" value="1"/>
</dbReference>
<dbReference type="InterPro" id="IPR051360">
    <property type="entry name" value="Neuronal_Pentraxin_Related"/>
</dbReference>
<evidence type="ECO:0000256" key="6">
    <source>
        <dbReference type="ARBA" id="ARBA00023157"/>
    </source>
</evidence>
<keyword evidence="4" id="KW-0106">Calcium</keyword>
<keyword evidence="5" id="KW-0472">Membrane</keyword>
<dbReference type="Gene3D" id="2.60.120.200">
    <property type="match status" value="1"/>
</dbReference>
<name>A0A3R7PE92_PENVA</name>
<dbReference type="InterPro" id="IPR006202">
    <property type="entry name" value="Neur_chan_lig-bd"/>
</dbReference>
<evidence type="ECO:0000259" key="10">
    <source>
        <dbReference type="PROSITE" id="PS50041"/>
    </source>
</evidence>
<feature type="domain" description="C-type lectin" evidence="10">
    <location>
        <begin position="173"/>
        <end position="280"/>
    </location>
</feature>
<dbReference type="GO" id="GO:0046872">
    <property type="term" value="F:metal ion binding"/>
    <property type="evidence" value="ECO:0007669"/>
    <property type="project" value="UniProtKB-KW"/>
</dbReference>
<evidence type="ECO:0000313" key="13">
    <source>
        <dbReference type="Proteomes" id="UP000283509"/>
    </source>
</evidence>
<evidence type="ECO:0000256" key="3">
    <source>
        <dbReference type="ARBA" id="ARBA00022723"/>
    </source>
</evidence>
<evidence type="ECO:0000256" key="9">
    <source>
        <dbReference type="SAM" id="MobiDB-lite"/>
    </source>
</evidence>
<evidence type="ECO:0000256" key="5">
    <source>
        <dbReference type="ARBA" id="ARBA00023136"/>
    </source>
</evidence>
<evidence type="ECO:0000259" key="11">
    <source>
        <dbReference type="PROSITE" id="PS51828"/>
    </source>
</evidence>
<dbReference type="SUPFAM" id="SSF56436">
    <property type="entry name" value="C-type lectin-like"/>
    <property type="match status" value="1"/>
</dbReference>
<dbReference type="InterPro" id="IPR036734">
    <property type="entry name" value="Neur_chan_lig-bd_sf"/>
</dbReference>
<evidence type="ECO:0000313" key="12">
    <source>
        <dbReference type="EMBL" id="ROT62898.1"/>
    </source>
</evidence>
<dbReference type="PROSITE" id="PS50041">
    <property type="entry name" value="C_TYPE_LECTIN_2"/>
    <property type="match status" value="1"/>
</dbReference>
<evidence type="ECO:0000256" key="7">
    <source>
        <dbReference type="ARBA" id="ARBA00023180"/>
    </source>
</evidence>
<dbReference type="Gene3D" id="2.70.170.10">
    <property type="entry name" value="Neurotransmitter-gated ion-channel ligand-binding domain"/>
    <property type="match status" value="1"/>
</dbReference>
<dbReference type="PROSITE" id="PS00236">
    <property type="entry name" value="NEUROTR_ION_CHANNEL"/>
    <property type="match status" value="1"/>
</dbReference>
<dbReference type="Proteomes" id="UP000283509">
    <property type="component" value="Unassembled WGS sequence"/>
</dbReference>
<dbReference type="GO" id="GO:0005230">
    <property type="term" value="F:extracellular ligand-gated monoatomic ion channel activity"/>
    <property type="evidence" value="ECO:0007669"/>
    <property type="project" value="InterPro"/>
</dbReference>
<dbReference type="InterPro" id="IPR016186">
    <property type="entry name" value="C-type_lectin-like/link_sf"/>
</dbReference>
<keyword evidence="13" id="KW-1185">Reference proteome</keyword>
<dbReference type="EMBL" id="QCYY01003527">
    <property type="protein sequence ID" value="ROT62898.1"/>
    <property type="molecule type" value="Genomic_DNA"/>
</dbReference>
<dbReference type="InterPro" id="IPR001759">
    <property type="entry name" value="PTX_dom"/>
</dbReference>
<feature type="domain" description="Pentraxin (PTX)" evidence="11">
    <location>
        <begin position="1"/>
        <end position="165"/>
    </location>
</feature>
<reference evidence="12 13" key="2">
    <citation type="submission" date="2019-01" db="EMBL/GenBank/DDBJ databases">
        <title>The decoding of complex shrimp genome reveals the adaptation for benthos swimmer, frequently molting mechanism and breeding impact on genome.</title>
        <authorList>
            <person name="Sun Y."/>
            <person name="Gao Y."/>
            <person name="Yu Y."/>
        </authorList>
    </citation>
    <scope>NUCLEOTIDE SEQUENCE [LARGE SCALE GENOMIC DNA]</scope>
    <source>
        <tissue evidence="12">Muscle</tissue>
    </source>
</reference>
<dbReference type="Pfam" id="PF00354">
    <property type="entry name" value="Pentaxin"/>
    <property type="match status" value="1"/>
</dbReference>
<protein>
    <submittedName>
        <fullName evidence="12">Putative neuronal pentraxin-1 isoform X2</fullName>
    </submittedName>
</protein>
<proteinExistence type="predicted"/>
<dbReference type="InterPro" id="IPR018000">
    <property type="entry name" value="Neurotransmitter_ion_chnl_CS"/>
</dbReference>
<comment type="caution">
    <text evidence="8">Lacks conserved residue(s) required for the propagation of feature annotation.</text>
</comment>
<dbReference type="PANTHER" id="PTHR19277:SF125">
    <property type="entry name" value="B6"/>
    <property type="match status" value="1"/>
</dbReference>
<evidence type="ECO:0000256" key="4">
    <source>
        <dbReference type="ARBA" id="ARBA00022837"/>
    </source>
</evidence>
<dbReference type="SMART" id="SM00159">
    <property type="entry name" value="PTX"/>
    <property type="match status" value="1"/>
</dbReference>
<comment type="caution">
    <text evidence="12">The sequence shown here is derived from an EMBL/GenBank/DDBJ whole genome shotgun (WGS) entry which is preliminary data.</text>
</comment>
<dbReference type="SUPFAM" id="SSF63712">
    <property type="entry name" value="Nicotinic receptor ligand binding domain-like"/>
    <property type="match status" value="1"/>
</dbReference>
<dbReference type="PRINTS" id="PR00895">
    <property type="entry name" value="PENTAXIN"/>
</dbReference>
<sequence>MVGVFASSGEDGGNNFDDLSSAKRGEGHVLLYNGKIQYAFSNLTSEIGLHQWTHFCHVFSSGKYTAYVNGEVRAQGPLDTATIPIPLNSTIIIGQEQDSLAGGFDKSQVFRGHIAQVNLWNSTLSGDAVRQLATCDSNLAGNVFSSDREELELLNVTVAEWDLADLCSKVDEYVIFPEMRNLKESRLMCHRSGGEIYAPDTRQKNTALHSSSLQFSKACFSNFHLWLGLSDEENETVWRKFSDGSVVTELPFSHDQPNGERGENCMFMSLIDGLWTDTYCFRVWDACVPCEKDLSRPLRLRGLCVKEELETVTEATRPGNRETRSPQEAEGDSRTEPRTTAWTDEAGCTLIELPRSYRRRGPPRARAGRPVELDAAVEILRFVTISDVNRLVRLELNVEITWKDPRLRFLNLKDVLEWNKLSEKEAAMIWRPKLEFPNVFDGNVRLLREGVYVRKTGKQEDVDPNDVQMNTVYAGDSAAFVQTQHYSGSFACSFDVFFYPFDTQRCSVHLQLSSLRLEVVKIAGERAKVTYLEDKQLPSYTVTKYYAQDSFRGNNKTRYSVLKVCFGSGRVGAG</sequence>
<organism evidence="12 13">
    <name type="scientific">Penaeus vannamei</name>
    <name type="common">Whiteleg shrimp</name>
    <name type="synonym">Litopenaeus vannamei</name>
    <dbReference type="NCBI Taxonomy" id="6689"/>
    <lineage>
        <taxon>Eukaryota</taxon>
        <taxon>Metazoa</taxon>
        <taxon>Ecdysozoa</taxon>
        <taxon>Arthropoda</taxon>
        <taxon>Crustacea</taxon>
        <taxon>Multicrustacea</taxon>
        <taxon>Malacostraca</taxon>
        <taxon>Eumalacostraca</taxon>
        <taxon>Eucarida</taxon>
        <taxon>Decapoda</taxon>
        <taxon>Dendrobranchiata</taxon>
        <taxon>Penaeoidea</taxon>
        <taxon>Penaeidae</taxon>
        <taxon>Penaeus</taxon>
    </lineage>
</organism>
<keyword evidence="3" id="KW-0479">Metal-binding</keyword>
<dbReference type="SMART" id="SM00034">
    <property type="entry name" value="CLECT"/>
    <property type="match status" value="1"/>
</dbReference>
<dbReference type="SUPFAM" id="SSF49899">
    <property type="entry name" value="Concanavalin A-like lectins/glucanases"/>
    <property type="match status" value="1"/>
</dbReference>
<dbReference type="PROSITE" id="PS51828">
    <property type="entry name" value="PTX_2"/>
    <property type="match status" value="1"/>
</dbReference>
<dbReference type="Pfam" id="PF00059">
    <property type="entry name" value="Lectin_C"/>
    <property type="match status" value="1"/>
</dbReference>
<dbReference type="AlphaFoldDB" id="A0A3R7PE92"/>
<comment type="subcellular location">
    <subcellularLocation>
        <location evidence="2">Membrane</location>
    </subcellularLocation>
</comment>
<dbReference type="Pfam" id="PF02931">
    <property type="entry name" value="Neur_chan_LBD"/>
    <property type="match status" value="1"/>
</dbReference>
<dbReference type="Gene3D" id="3.10.100.10">
    <property type="entry name" value="Mannose-Binding Protein A, subunit A"/>
    <property type="match status" value="1"/>
</dbReference>
<evidence type="ECO:0000256" key="8">
    <source>
        <dbReference type="PROSITE-ProRule" id="PRU01172"/>
    </source>
</evidence>
<dbReference type="InterPro" id="IPR013320">
    <property type="entry name" value="ConA-like_dom_sf"/>
</dbReference>
<evidence type="ECO:0000256" key="1">
    <source>
        <dbReference type="ARBA" id="ARBA00001913"/>
    </source>
</evidence>
<keyword evidence="7" id="KW-0325">Glycoprotein</keyword>
<dbReference type="CDD" id="cd00037">
    <property type="entry name" value="CLECT"/>
    <property type="match status" value="1"/>
</dbReference>
<accession>A0A3R7PE92</accession>
<feature type="compositionally biased region" description="Basic and acidic residues" evidence="9">
    <location>
        <begin position="319"/>
        <end position="337"/>
    </location>
</feature>
<feature type="region of interest" description="Disordered" evidence="9">
    <location>
        <begin position="312"/>
        <end position="341"/>
    </location>
</feature>